<geneLocation type="plasmid" evidence="1 2">
    <name>pFA3</name>
</geneLocation>
<accession>A0AAU9CJB3</accession>
<evidence type="ECO:0008006" key="3">
    <source>
        <dbReference type="Google" id="ProtNLM"/>
    </source>
</evidence>
<organism evidence="1 2">
    <name type="scientific">Fulvitalea axinellae</name>
    <dbReference type="NCBI Taxonomy" id="1182444"/>
    <lineage>
        <taxon>Bacteria</taxon>
        <taxon>Pseudomonadati</taxon>
        <taxon>Bacteroidota</taxon>
        <taxon>Cytophagia</taxon>
        <taxon>Cytophagales</taxon>
        <taxon>Persicobacteraceae</taxon>
        <taxon>Fulvitalea</taxon>
    </lineage>
</organism>
<protein>
    <recommendedName>
        <fullName evidence="3">Lipoprotein</fullName>
    </recommendedName>
</protein>
<dbReference type="AlphaFoldDB" id="A0AAU9CJB3"/>
<evidence type="ECO:0000313" key="1">
    <source>
        <dbReference type="EMBL" id="BDD12209.1"/>
    </source>
</evidence>
<dbReference type="KEGG" id="fax:FUAX_46410"/>
<gene>
    <name evidence="1" type="ORF">FUAX_46410</name>
</gene>
<dbReference type="Proteomes" id="UP001348817">
    <property type="component" value="Plasmid pFA3"/>
</dbReference>
<dbReference type="EMBL" id="AP025317">
    <property type="protein sequence ID" value="BDD12209.1"/>
    <property type="molecule type" value="Genomic_DNA"/>
</dbReference>
<sequence length="219" mass="25740">MRPTKTKERVIGLILLLINLLYACIGSKPQQKPIPQKIYGITEYINDSLSVELNLNEFDHFDSLVKRVDQITCYDSVPKISFLYQDTLRSLYLANYCNDDTYCYRNRDVIYIYPDSITKYNYGAFPYDSLERLIRKDYENYDRDMRFAVSPFKMHMRLTDFHQPKKTLPPVLSKIFKAYKSVTGKSNMAIILYEVPSFDPKTDKVPLEEDIEAEIDSLF</sequence>
<reference evidence="1 2" key="1">
    <citation type="submission" date="2021-12" db="EMBL/GenBank/DDBJ databases">
        <title>Genome sequencing of bacteria with rrn-lacking chromosome and rrn-plasmid.</title>
        <authorList>
            <person name="Anda M."/>
            <person name="Iwasaki W."/>
        </authorList>
    </citation>
    <scope>NUCLEOTIDE SEQUENCE [LARGE SCALE GENOMIC DNA]</scope>
    <source>
        <strain evidence="1 2">DSM 100852</strain>
        <plasmid evidence="1 2">pFA3</plasmid>
    </source>
</reference>
<name>A0AAU9CJB3_9BACT</name>
<evidence type="ECO:0000313" key="2">
    <source>
        <dbReference type="Proteomes" id="UP001348817"/>
    </source>
</evidence>
<keyword evidence="1" id="KW-0614">Plasmid</keyword>
<proteinExistence type="predicted"/>
<dbReference type="PROSITE" id="PS51257">
    <property type="entry name" value="PROKAR_LIPOPROTEIN"/>
    <property type="match status" value="1"/>
</dbReference>
<dbReference type="RefSeq" id="WP_338395351.1">
    <property type="nucleotide sequence ID" value="NZ_AP025317.1"/>
</dbReference>
<keyword evidence="2" id="KW-1185">Reference proteome</keyword>